<keyword evidence="3" id="KW-1185">Reference proteome</keyword>
<name>A0AAE1P6S4_9EUCA</name>
<gene>
    <name evidence="2" type="ORF">Pmani_025703</name>
</gene>
<evidence type="ECO:0000256" key="1">
    <source>
        <dbReference type="SAM" id="MobiDB-lite"/>
    </source>
</evidence>
<dbReference type="Proteomes" id="UP001292094">
    <property type="component" value="Unassembled WGS sequence"/>
</dbReference>
<proteinExistence type="predicted"/>
<sequence>MMSSSLSLQAVRWSTLAGGPHHRKGTWGTTRLRQYFSPGPSTSTDLAPVVAETPGGRPERGDTLQAPRIRLRQQTDGPVADQPYITAHTHTVNTSRFFFSFLCFCWCNYTGTCGGCLRLGGTK</sequence>
<protein>
    <submittedName>
        <fullName evidence="2">Uncharacterized protein</fullName>
    </submittedName>
</protein>
<evidence type="ECO:0000313" key="3">
    <source>
        <dbReference type="Proteomes" id="UP001292094"/>
    </source>
</evidence>
<dbReference type="AlphaFoldDB" id="A0AAE1P6S4"/>
<evidence type="ECO:0000313" key="2">
    <source>
        <dbReference type="EMBL" id="KAK4302206.1"/>
    </source>
</evidence>
<dbReference type="EMBL" id="JAWZYT010002769">
    <property type="protein sequence ID" value="KAK4302206.1"/>
    <property type="molecule type" value="Genomic_DNA"/>
</dbReference>
<accession>A0AAE1P6S4</accession>
<comment type="caution">
    <text evidence="2">The sequence shown here is derived from an EMBL/GenBank/DDBJ whole genome shotgun (WGS) entry which is preliminary data.</text>
</comment>
<feature type="region of interest" description="Disordered" evidence="1">
    <location>
        <begin position="38"/>
        <end position="67"/>
    </location>
</feature>
<reference evidence="2" key="1">
    <citation type="submission" date="2023-11" db="EMBL/GenBank/DDBJ databases">
        <title>Genome assemblies of two species of porcelain crab, Petrolisthes cinctipes and Petrolisthes manimaculis (Anomura: Porcellanidae).</title>
        <authorList>
            <person name="Angst P."/>
        </authorList>
    </citation>
    <scope>NUCLEOTIDE SEQUENCE</scope>
    <source>
        <strain evidence="2">PB745_02</strain>
        <tissue evidence="2">Gill</tissue>
    </source>
</reference>
<organism evidence="2 3">
    <name type="scientific">Petrolisthes manimaculis</name>
    <dbReference type="NCBI Taxonomy" id="1843537"/>
    <lineage>
        <taxon>Eukaryota</taxon>
        <taxon>Metazoa</taxon>
        <taxon>Ecdysozoa</taxon>
        <taxon>Arthropoda</taxon>
        <taxon>Crustacea</taxon>
        <taxon>Multicrustacea</taxon>
        <taxon>Malacostraca</taxon>
        <taxon>Eumalacostraca</taxon>
        <taxon>Eucarida</taxon>
        <taxon>Decapoda</taxon>
        <taxon>Pleocyemata</taxon>
        <taxon>Anomura</taxon>
        <taxon>Galatheoidea</taxon>
        <taxon>Porcellanidae</taxon>
        <taxon>Petrolisthes</taxon>
    </lineage>
</organism>